<dbReference type="AlphaFoldDB" id="A0A1M5R851"/>
<dbReference type="PIRSF" id="PIRSF016661">
    <property type="entry name" value="BioY"/>
    <property type="match status" value="1"/>
</dbReference>
<reference evidence="5" key="1">
    <citation type="submission" date="2016-11" db="EMBL/GenBank/DDBJ databases">
        <authorList>
            <person name="Varghese N."/>
            <person name="Submissions S."/>
        </authorList>
    </citation>
    <scope>NUCLEOTIDE SEQUENCE [LARGE SCALE GENOMIC DNA]</scope>
    <source>
        <strain evidence="5">DSM 15807</strain>
    </source>
</reference>
<dbReference type="Pfam" id="PF02632">
    <property type="entry name" value="BioY"/>
    <property type="match status" value="1"/>
</dbReference>
<evidence type="ECO:0000256" key="3">
    <source>
        <dbReference type="SAM" id="Phobius"/>
    </source>
</evidence>
<protein>
    <recommendedName>
        <fullName evidence="2">Biotin transporter</fullName>
    </recommendedName>
</protein>
<dbReference type="PANTHER" id="PTHR34295:SF1">
    <property type="entry name" value="BIOTIN TRANSPORTER BIOY"/>
    <property type="match status" value="1"/>
</dbReference>
<evidence type="ECO:0000313" key="4">
    <source>
        <dbReference type="EMBL" id="SHH22249.1"/>
    </source>
</evidence>
<sequence length="168" mass="18193">MRSNNITRISLFVALTIVGAQISIPIGSVPITLQVLMVFLTGYLLTPKMAFLAQLVYLLMGIIGLPVFSNFSGGIAHILGPTGGYLLAFPLAAMIVAFSKNSLSSKILFGILGLSTIYLFGVLVLSFYLKSFSKALMVGVIPFIWIDLLKLTTGILVSEKLYMLEVKQ</sequence>
<accession>A0A1M5R851</accession>
<dbReference type="InterPro" id="IPR003784">
    <property type="entry name" value="BioY"/>
</dbReference>
<dbReference type="GO" id="GO:0005886">
    <property type="term" value="C:plasma membrane"/>
    <property type="evidence" value="ECO:0007669"/>
    <property type="project" value="UniProtKB-SubCell"/>
</dbReference>
<feature type="transmembrane region" description="Helical" evidence="3">
    <location>
        <begin position="107"/>
        <end position="129"/>
    </location>
</feature>
<keyword evidence="2" id="KW-1003">Cell membrane</keyword>
<name>A0A1M5R851_9BACT</name>
<feature type="transmembrane region" description="Helical" evidence="3">
    <location>
        <begin position="51"/>
        <end position="69"/>
    </location>
</feature>
<keyword evidence="2 3" id="KW-0472">Membrane</keyword>
<feature type="transmembrane region" description="Helical" evidence="3">
    <location>
        <begin position="75"/>
        <end position="98"/>
    </location>
</feature>
<proteinExistence type="inferred from homology"/>
<organism evidence="4 5">
    <name type="scientific">Thermosipho atlanticus DSM 15807</name>
    <dbReference type="NCBI Taxonomy" id="1123380"/>
    <lineage>
        <taxon>Bacteria</taxon>
        <taxon>Thermotogati</taxon>
        <taxon>Thermotogota</taxon>
        <taxon>Thermotogae</taxon>
        <taxon>Thermotogales</taxon>
        <taxon>Fervidobacteriaceae</taxon>
        <taxon>Thermosipho</taxon>
    </lineage>
</organism>
<keyword evidence="3" id="KW-0812">Transmembrane</keyword>
<dbReference type="Gene3D" id="1.10.1760.20">
    <property type="match status" value="1"/>
</dbReference>
<comment type="subcellular location">
    <subcellularLocation>
        <location evidence="2">Cell membrane</location>
        <topology evidence="2">Multi-pass membrane protein</topology>
    </subcellularLocation>
</comment>
<dbReference type="EMBL" id="FQXN01000001">
    <property type="protein sequence ID" value="SHH22249.1"/>
    <property type="molecule type" value="Genomic_DNA"/>
</dbReference>
<dbReference type="GO" id="GO:0015225">
    <property type="term" value="F:biotin transmembrane transporter activity"/>
    <property type="evidence" value="ECO:0007669"/>
    <property type="project" value="UniProtKB-UniRule"/>
</dbReference>
<dbReference type="RefSeq" id="WP_073071533.1">
    <property type="nucleotide sequence ID" value="NZ_FQXN01000001.1"/>
</dbReference>
<feature type="transmembrane region" description="Helical" evidence="3">
    <location>
        <begin position="12"/>
        <end position="39"/>
    </location>
</feature>
<dbReference type="PANTHER" id="PTHR34295">
    <property type="entry name" value="BIOTIN TRANSPORTER BIOY"/>
    <property type="match status" value="1"/>
</dbReference>
<evidence type="ECO:0000256" key="1">
    <source>
        <dbReference type="ARBA" id="ARBA00010692"/>
    </source>
</evidence>
<dbReference type="Proteomes" id="UP000242592">
    <property type="component" value="Unassembled WGS sequence"/>
</dbReference>
<evidence type="ECO:0000313" key="5">
    <source>
        <dbReference type="Proteomes" id="UP000242592"/>
    </source>
</evidence>
<keyword evidence="3" id="KW-1133">Transmembrane helix</keyword>
<gene>
    <name evidence="4" type="ORF">SAMN02745199_0382</name>
</gene>
<evidence type="ECO:0000256" key="2">
    <source>
        <dbReference type="PIRNR" id="PIRNR016661"/>
    </source>
</evidence>
<comment type="similarity">
    <text evidence="1 2">Belongs to the BioY family.</text>
</comment>
<dbReference type="STRING" id="1123380.SAMN02745199_0382"/>
<dbReference type="OrthoDB" id="9803495at2"/>
<keyword evidence="5" id="KW-1185">Reference proteome</keyword>
<keyword evidence="2" id="KW-0813">Transport</keyword>
<feature type="transmembrane region" description="Helical" evidence="3">
    <location>
        <begin position="135"/>
        <end position="157"/>
    </location>
</feature>